<evidence type="ECO:0000313" key="2">
    <source>
        <dbReference type="EMBL" id="CAG2202415.1"/>
    </source>
</evidence>
<dbReference type="AlphaFoldDB" id="A0A8S3RBD5"/>
<dbReference type="Gene3D" id="2.60.120.200">
    <property type="match status" value="2"/>
</dbReference>
<sequence>MLANKTKKSEFQIELKNRFSTFQNAAEEIVSIEDHWQEIKNAFTTACETSVGLKNRKHQEWITPETPRDTVLKPEPTCKNKADIPCLRKNCWQKWSCFERPPTGEIMKVIKMLKNNKAPGPDNIPAEELKADIETSTQMLYELFGKILEEAEVLLEWKEEHMLVDSTHLPGNNTANALYHSNSVTDYTTLIWQDPSLAGWECRTSYRWFIEHKPSLGLLRVKVEQQESLIVDSGYIYNTAINGGRLGVFAYNQTGAIWSDLLYSCTERENKALYLNGSSYGTLGNLSSLGIEKSFTVEGWINLPIGYSSAKLPFVCSNSSDFCVYIENGNLHTQIGSRIVSGSTILPANNWTHIASVYNAQEKSVTLYVNGVNGLDVQITDATEIVWDGNMVLYLGSDLVHYMQNVKVDDVRIYNIQIPGSDLDLYWQTVDMEREQSKKIMAAHYNMNNQTDPSIIMDLGQRNIDMIMTGSPFFVESTTDYSRYNLHYN</sequence>
<dbReference type="SUPFAM" id="SSF49899">
    <property type="entry name" value="Concanavalin A-like lectins/glucanases"/>
    <property type="match status" value="2"/>
</dbReference>
<evidence type="ECO:0000313" key="3">
    <source>
        <dbReference type="Proteomes" id="UP000683360"/>
    </source>
</evidence>
<dbReference type="Pfam" id="PF13385">
    <property type="entry name" value="Laminin_G_3"/>
    <property type="match status" value="1"/>
</dbReference>
<dbReference type="GO" id="GO:0005509">
    <property type="term" value="F:calcium ion binding"/>
    <property type="evidence" value="ECO:0007669"/>
    <property type="project" value="InterPro"/>
</dbReference>
<dbReference type="EMBL" id="CAJPWZ010000888">
    <property type="protein sequence ID" value="CAG2202415.1"/>
    <property type="molecule type" value="Genomic_DNA"/>
</dbReference>
<dbReference type="Proteomes" id="UP000683360">
    <property type="component" value="Unassembled WGS sequence"/>
</dbReference>
<dbReference type="Pfam" id="PF05735">
    <property type="entry name" value="TSP_C"/>
    <property type="match status" value="1"/>
</dbReference>
<comment type="caution">
    <text evidence="2">The sequence shown here is derived from an EMBL/GenBank/DDBJ whole genome shotgun (WGS) entry which is preliminary data.</text>
</comment>
<dbReference type="PANTHER" id="PTHR10199">
    <property type="entry name" value="THROMBOSPONDIN"/>
    <property type="match status" value="1"/>
</dbReference>
<name>A0A8S3RBD5_MYTED</name>
<feature type="domain" description="TSP C-terminal" evidence="1">
    <location>
        <begin position="163"/>
        <end position="270"/>
    </location>
</feature>
<keyword evidence="3" id="KW-1185">Reference proteome</keyword>
<dbReference type="InterPro" id="IPR008859">
    <property type="entry name" value="Thrombospondin_C"/>
</dbReference>
<evidence type="ECO:0000259" key="1">
    <source>
        <dbReference type="PROSITE" id="PS51236"/>
    </source>
</evidence>
<reference evidence="2" key="1">
    <citation type="submission" date="2021-03" db="EMBL/GenBank/DDBJ databases">
        <authorList>
            <person name="Bekaert M."/>
        </authorList>
    </citation>
    <scope>NUCLEOTIDE SEQUENCE</scope>
</reference>
<dbReference type="GO" id="GO:0007155">
    <property type="term" value="P:cell adhesion"/>
    <property type="evidence" value="ECO:0007669"/>
    <property type="project" value="InterPro"/>
</dbReference>
<protein>
    <submittedName>
        <fullName evidence="2">THBS2S</fullName>
    </submittedName>
</protein>
<dbReference type="PROSITE" id="PS51236">
    <property type="entry name" value="TSP_CTER"/>
    <property type="match status" value="1"/>
</dbReference>
<dbReference type="InterPro" id="IPR013320">
    <property type="entry name" value="ConA-like_dom_sf"/>
</dbReference>
<dbReference type="OrthoDB" id="6146359at2759"/>
<gene>
    <name evidence="2" type="ORF">MEDL_16972</name>
</gene>
<accession>A0A8S3RBD5</accession>
<organism evidence="2 3">
    <name type="scientific">Mytilus edulis</name>
    <name type="common">Blue mussel</name>
    <dbReference type="NCBI Taxonomy" id="6550"/>
    <lineage>
        <taxon>Eukaryota</taxon>
        <taxon>Metazoa</taxon>
        <taxon>Spiralia</taxon>
        <taxon>Lophotrochozoa</taxon>
        <taxon>Mollusca</taxon>
        <taxon>Bivalvia</taxon>
        <taxon>Autobranchia</taxon>
        <taxon>Pteriomorphia</taxon>
        <taxon>Mytilida</taxon>
        <taxon>Mytiloidea</taxon>
        <taxon>Mytilidae</taxon>
        <taxon>Mytilinae</taxon>
        <taxon>Mytilus</taxon>
    </lineage>
</organism>
<proteinExistence type="predicted"/>
<dbReference type="GO" id="GO:0005576">
    <property type="term" value="C:extracellular region"/>
    <property type="evidence" value="ECO:0007669"/>
    <property type="project" value="InterPro"/>
</dbReference>